<dbReference type="GO" id="GO:0032259">
    <property type="term" value="P:methylation"/>
    <property type="evidence" value="ECO:0007669"/>
    <property type="project" value="UniProtKB-KW"/>
</dbReference>
<gene>
    <name evidence="2" type="ORF">ACFYTF_01525</name>
</gene>
<dbReference type="RefSeq" id="WP_387698717.1">
    <property type="nucleotide sequence ID" value="NZ_JBIAMX010000001.1"/>
</dbReference>
<dbReference type="SUPFAM" id="SSF53335">
    <property type="entry name" value="S-adenosyl-L-methionine-dependent methyltransferases"/>
    <property type="match status" value="1"/>
</dbReference>
<evidence type="ECO:0000313" key="2">
    <source>
        <dbReference type="EMBL" id="MFF0541500.1"/>
    </source>
</evidence>
<sequence>MSADPMATAQVWDLVADGYARHAATVLAPFAEHALECASLPPGAEIADIGAGTGLLGLAAAERGARVHAIDISPAMVAELRARAAALGLDIVAEVGDGQDLPLPDASVDAAFSLFGLMFFPDRARGFAELRRVLRPGGLAVVTSWAPAAESSLMRALFGALAAGEPRAALPQPNLLNLENPEVFHSEMRAAGFGGVVIQRYTVEVAFPDAGSLWESLTASSAPLTLVRQQVGEWEWQRRTARALDHLEQAYRPNTPLSTTALFGIGAAPSP</sequence>
<accession>A0ABW6PGQ4</accession>
<organism evidence="2 3">
    <name type="scientific">Nocardia thailandica</name>
    <dbReference type="NCBI Taxonomy" id="257275"/>
    <lineage>
        <taxon>Bacteria</taxon>
        <taxon>Bacillati</taxon>
        <taxon>Actinomycetota</taxon>
        <taxon>Actinomycetes</taxon>
        <taxon>Mycobacteriales</taxon>
        <taxon>Nocardiaceae</taxon>
        <taxon>Nocardia</taxon>
    </lineage>
</organism>
<dbReference type="EC" id="2.1.1.-" evidence="2"/>
<dbReference type="InterPro" id="IPR013216">
    <property type="entry name" value="Methyltransf_11"/>
</dbReference>
<dbReference type="Pfam" id="PF08241">
    <property type="entry name" value="Methyltransf_11"/>
    <property type="match status" value="1"/>
</dbReference>
<evidence type="ECO:0000313" key="3">
    <source>
        <dbReference type="Proteomes" id="UP001601444"/>
    </source>
</evidence>
<feature type="domain" description="Methyltransferase type 11" evidence="1">
    <location>
        <begin position="48"/>
        <end position="141"/>
    </location>
</feature>
<reference evidence="2 3" key="1">
    <citation type="submission" date="2024-10" db="EMBL/GenBank/DDBJ databases">
        <title>The Natural Products Discovery Center: Release of the First 8490 Sequenced Strains for Exploring Actinobacteria Biosynthetic Diversity.</title>
        <authorList>
            <person name="Kalkreuter E."/>
            <person name="Kautsar S.A."/>
            <person name="Yang D."/>
            <person name="Bader C.D."/>
            <person name="Teijaro C.N."/>
            <person name="Fluegel L."/>
            <person name="Davis C.M."/>
            <person name="Simpson J.R."/>
            <person name="Lauterbach L."/>
            <person name="Steele A.D."/>
            <person name="Gui C."/>
            <person name="Meng S."/>
            <person name="Li G."/>
            <person name="Viehrig K."/>
            <person name="Ye F."/>
            <person name="Su P."/>
            <person name="Kiefer A.F."/>
            <person name="Nichols A."/>
            <person name="Cepeda A.J."/>
            <person name="Yan W."/>
            <person name="Fan B."/>
            <person name="Jiang Y."/>
            <person name="Adhikari A."/>
            <person name="Zheng C.-J."/>
            <person name="Schuster L."/>
            <person name="Cowan T.M."/>
            <person name="Smanski M.J."/>
            <person name="Chevrette M.G."/>
            <person name="De Carvalho L.P.S."/>
            <person name="Shen B."/>
        </authorList>
    </citation>
    <scope>NUCLEOTIDE SEQUENCE [LARGE SCALE GENOMIC DNA]</scope>
    <source>
        <strain evidence="2 3">NPDC004045</strain>
    </source>
</reference>
<name>A0ABW6PGQ4_9NOCA</name>
<comment type="caution">
    <text evidence="2">The sequence shown here is derived from an EMBL/GenBank/DDBJ whole genome shotgun (WGS) entry which is preliminary data.</text>
</comment>
<protein>
    <submittedName>
        <fullName evidence="2">Class I SAM-dependent methyltransferase</fullName>
        <ecNumber evidence="2">2.1.1.-</ecNumber>
    </submittedName>
</protein>
<dbReference type="PANTHER" id="PTHR43591">
    <property type="entry name" value="METHYLTRANSFERASE"/>
    <property type="match status" value="1"/>
</dbReference>
<evidence type="ECO:0000259" key="1">
    <source>
        <dbReference type="Pfam" id="PF08241"/>
    </source>
</evidence>
<keyword evidence="2" id="KW-0489">Methyltransferase</keyword>
<dbReference type="PANTHER" id="PTHR43591:SF57">
    <property type="entry name" value="METHYLTRANSFERASE DOMAIN-CONTAINING PROTEIN-RELATED"/>
    <property type="match status" value="1"/>
</dbReference>
<proteinExistence type="predicted"/>
<dbReference type="GO" id="GO:0008168">
    <property type="term" value="F:methyltransferase activity"/>
    <property type="evidence" value="ECO:0007669"/>
    <property type="project" value="UniProtKB-KW"/>
</dbReference>
<keyword evidence="3" id="KW-1185">Reference proteome</keyword>
<dbReference type="Gene3D" id="3.40.50.150">
    <property type="entry name" value="Vaccinia Virus protein VP39"/>
    <property type="match status" value="1"/>
</dbReference>
<dbReference type="InterPro" id="IPR029063">
    <property type="entry name" value="SAM-dependent_MTases_sf"/>
</dbReference>
<dbReference type="Proteomes" id="UP001601444">
    <property type="component" value="Unassembled WGS sequence"/>
</dbReference>
<keyword evidence="2" id="KW-0808">Transferase</keyword>
<dbReference type="EMBL" id="JBIAMX010000001">
    <property type="protein sequence ID" value="MFF0541500.1"/>
    <property type="molecule type" value="Genomic_DNA"/>
</dbReference>
<dbReference type="CDD" id="cd02440">
    <property type="entry name" value="AdoMet_MTases"/>
    <property type="match status" value="1"/>
</dbReference>